<feature type="transmembrane region" description="Helical" evidence="7">
    <location>
        <begin position="194"/>
        <end position="213"/>
    </location>
</feature>
<evidence type="ECO:0000256" key="7">
    <source>
        <dbReference type="SAM" id="Phobius"/>
    </source>
</evidence>
<comment type="subcellular location">
    <subcellularLocation>
        <location evidence="1">Cell membrane</location>
        <topology evidence="1">Multi-pass membrane protein</topology>
    </subcellularLocation>
</comment>
<evidence type="ECO:0000256" key="3">
    <source>
        <dbReference type="ARBA" id="ARBA00022692"/>
    </source>
</evidence>
<dbReference type="PANTHER" id="PTHR34390:SF2">
    <property type="entry name" value="SUCCINATE TRANSPORTER SUBUNIT YJJP-RELATED"/>
    <property type="match status" value="1"/>
</dbReference>
<feature type="transmembrane region" description="Helical" evidence="7">
    <location>
        <begin position="165"/>
        <end position="182"/>
    </location>
</feature>
<evidence type="ECO:0000256" key="6">
    <source>
        <dbReference type="ARBA" id="ARBA00034125"/>
    </source>
</evidence>
<comment type="similarity">
    <text evidence="6">Belongs to the ThrE exporter (TC 2.A.79) family.</text>
</comment>
<dbReference type="PaxDb" id="610130-Closa_0803"/>
<evidence type="ECO:0000256" key="5">
    <source>
        <dbReference type="ARBA" id="ARBA00023136"/>
    </source>
</evidence>
<dbReference type="Proteomes" id="UP000001662">
    <property type="component" value="Chromosome"/>
</dbReference>
<evidence type="ECO:0000313" key="10">
    <source>
        <dbReference type="Proteomes" id="UP000001662"/>
    </source>
</evidence>
<dbReference type="GO" id="GO:0005886">
    <property type="term" value="C:plasma membrane"/>
    <property type="evidence" value="ECO:0007669"/>
    <property type="project" value="UniProtKB-SubCell"/>
</dbReference>
<evidence type="ECO:0000259" key="8">
    <source>
        <dbReference type="Pfam" id="PF06738"/>
    </source>
</evidence>
<feature type="transmembrane region" description="Helical" evidence="7">
    <location>
        <begin position="141"/>
        <end position="158"/>
    </location>
</feature>
<keyword evidence="2" id="KW-1003">Cell membrane</keyword>
<keyword evidence="3 7" id="KW-0812">Transmembrane</keyword>
<dbReference type="GO" id="GO:0022857">
    <property type="term" value="F:transmembrane transporter activity"/>
    <property type="evidence" value="ECO:0007669"/>
    <property type="project" value="InterPro"/>
</dbReference>
<reference evidence="9" key="1">
    <citation type="submission" date="2010-07" db="EMBL/GenBank/DDBJ databases">
        <title>Complete sequence of Clostridium saccharolyticum WM1.</title>
        <authorList>
            <consortium name="US DOE Joint Genome Institute"/>
            <person name="Lucas S."/>
            <person name="Copeland A."/>
            <person name="Lapidus A."/>
            <person name="Cheng J.-F."/>
            <person name="Bruce D."/>
            <person name="Goodwin L."/>
            <person name="Pitluck S."/>
            <person name="Chertkov O."/>
            <person name="Detter J.C."/>
            <person name="Han C."/>
            <person name="Tapia R."/>
            <person name="Land M."/>
            <person name="Hauser L."/>
            <person name="Chang Y.-J."/>
            <person name="Jeffries C."/>
            <person name="Kyrpides N."/>
            <person name="Ivanova N."/>
            <person name="Mikhailova N."/>
            <person name="Mouttaki H."/>
            <person name="Lin L."/>
            <person name="Zhou J."/>
            <person name="Hemme C.L."/>
            <person name="Woyke T."/>
        </authorList>
    </citation>
    <scope>NUCLEOTIDE SEQUENCE [LARGE SCALE GENOMIC DNA]</scope>
    <source>
        <strain evidence="9">WM1</strain>
    </source>
</reference>
<feature type="domain" description="Threonine/serine exporter-like N-terminal" evidence="8">
    <location>
        <begin position="9"/>
        <end position="248"/>
    </location>
</feature>
<organism evidence="9 10">
    <name type="scientific">Lacrimispora saccharolytica (strain ATCC 35040 / DSM 2544 / NRCC 2533 / WM1)</name>
    <name type="common">Clostridium saccharolyticum</name>
    <dbReference type="NCBI Taxonomy" id="610130"/>
    <lineage>
        <taxon>Bacteria</taxon>
        <taxon>Bacillati</taxon>
        <taxon>Bacillota</taxon>
        <taxon>Clostridia</taxon>
        <taxon>Lachnospirales</taxon>
        <taxon>Lachnospiraceae</taxon>
        <taxon>Lacrimispora</taxon>
    </lineage>
</organism>
<protein>
    <recommendedName>
        <fullName evidence="8">Threonine/serine exporter-like N-terminal domain-containing protein</fullName>
    </recommendedName>
</protein>
<feature type="transmembrane region" description="Helical" evidence="7">
    <location>
        <begin position="118"/>
        <end position="135"/>
    </location>
</feature>
<dbReference type="Pfam" id="PF06738">
    <property type="entry name" value="ThrE"/>
    <property type="match status" value="1"/>
</dbReference>
<feature type="transmembrane region" description="Helical" evidence="7">
    <location>
        <begin position="233"/>
        <end position="252"/>
    </location>
</feature>
<dbReference type="AlphaFoldDB" id="D9R5Z2"/>
<keyword evidence="4 7" id="KW-1133">Transmembrane helix</keyword>
<dbReference type="EMBL" id="CP002109">
    <property type="protein sequence ID" value="ADL03426.1"/>
    <property type="molecule type" value="Genomic_DNA"/>
</dbReference>
<keyword evidence="10" id="KW-1185">Reference proteome</keyword>
<evidence type="ECO:0000256" key="1">
    <source>
        <dbReference type="ARBA" id="ARBA00004651"/>
    </source>
</evidence>
<keyword evidence="5 7" id="KW-0472">Membrane</keyword>
<dbReference type="GO" id="GO:0015744">
    <property type="term" value="P:succinate transport"/>
    <property type="evidence" value="ECO:0007669"/>
    <property type="project" value="TreeGrafter"/>
</dbReference>
<dbReference type="InterPro" id="IPR050539">
    <property type="entry name" value="ThrE_Dicarb/AminoAcid_Exp"/>
</dbReference>
<gene>
    <name evidence="9" type="ordered locus">Closa_0803</name>
</gene>
<dbReference type="STRING" id="610130.Closa_0803"/>
<name>D9R5Z2_LACSW</name>
<accession>D9R5Z2</accession>
<dbReference type="InterPro" id="IPR010619">
    <property type="entry name" value="ThrE-like_N"/>
</dbReference>
<dbReference type="KEGG" id="csh:Closa_0803"/>
<evidence type="ECO:0000313" key="9">
    <source>
        <dbReference type="EMBL" id="ADL03426.1"/>
    </source>
</evidence>
<dbReference type="eggNOG" id="COG2966">
    <property type="taxonomic scope" value="Bacteria"/>
</dbReference>
<dbReference type="HOGENOM" id="CLU_070277_0_0_9"/>
<dbReference type="OrthoDB" id="9813917at2"/>
<proteinExistence type="inferred from homology"/>
<evidence type="ECO:0000256" key="2">
    <source>
        <dbReference type="ARBA" id="ARBA00022475"/>
    </source>
</evidence>
<sequence>MNDKLLVETAVLAGEIMLVSGAEIYRVENTIDHILRKAGRDTAEAIVFSTGIFASLNDPSIEAITVARRVTGRSTNLNRVYLVNDVSRSLCEDRITVEEAYGRLKEIRNAVQYGKRRKDIGIIGVAVFFTLLLGGKWRDCLAAAVTGISLAAAMEVSIRIRLNDFCANGVCAFLIAVSTLFMERWFMPGIKSDIIMIGAIMPLLPGVIFTTAIRDTLNGDYASGTARIMEAVVIALAVAAGVGAGMGLFQWITGGGLTW</sequence>
<dbReference type="RefSeq" id="WP_013271521.1">
    <property type="nucleotide sequence ID" value="NC_014376.1"/>
</dbReference>
<evidence type="ECO:0000256" key="4">
    <source>
        <dbReference type="ARBA" id="ARBA00022989"/>
    </source>
</evidence>
<dbReference type="PANTHER" id="PTHR34390">
    <property type="entry name" value="UPF0442 PROTEIN YJJB-RELATED"/>
    <property type="match status" value="1"/>
</dbReference>